<keyword evidence="3 6" id="KW-1133">Transmembrane helix</keyword>
<dbReference type="RefSeq" id="XP_062686671.1">
    <property type="nucleotide sequence ID" value="XM_062824049.1"/>
</dbReference>
<dbReference type="Pfam" id="PF03547">
    <property type="entry name" value="Mem_trans"/>
    <property type="match status" value="1"/>
</dbReference>
<dbReference type="AlphaFoldDB" id="A0AAE0JQ50"/>
<name>A0AAE0JQ50_9PEZI</name>
<evidence type="ECO:0000256" key="1">
    <source>
        <dbReference type="ARBA" id="ARBA00004141"/>
    </source>
</evidence>
<reference evidence="7" key="1">
    <citation type="journal article" date="2023" name="Mol. Phylogenet. Evol.">
        <title>Genome-scale phylogeny and comparative genomics of the fungal order Sordariales.</title>
        <authorList>
            <person name="Hensen N."/>
            <person name="Bonometti L."/>
            <person name="Westerberg I."/>
            <person name="Brannstrom I.O."/>
            <person name="Guillou S."/>
            <person name="Cros-Aarteil S."/>
            <person name="Calhoun S."/>
            <person name="Haridas S."/>
            <person name="Kuo A."/>
            <person name="Mondo S."/>
            <person name="Pangilinan J."/>
            <person name="Riley R."/>
            <person name="LaButti K."/>
            <person name="Andreopoulos B."/>
            <person name="Lipzen A."/>
            <person name="Chen C."/>
            <person name="Yan M."/>
            <person name="Daum C."/>
            <person name="Ng V."/>
            <person name="Clum A."/>
            <person name="Steindorff A."/>
            <person name="Ohm R.A."/>
            <person name="Martin F."/>
            <person name="Silar P."/>
            <person name="Natvig D.O."/>
            <person name="Lalanne C."/>
            <person name="Gautier V."/>
            <person name="Ament-Velasquez S.L."/>
            <person name="Kruys A."/>
            <person name="Hutchinson M.I."/>
            <person name="Powell A.J."/>
            <person name="Barry K."/>
            <person name="Miller A.N."/>
            <person name="Grigoriev I.V."/>
            <person name="Debuchy R."/>
            <person name="Gladieux P."/>
            <person name="Hiltunen Thoren M."/>
            <person name="Johannesson H."/>
        </authorList>
    </citation>
    <scope>NUCLEOTIDE SEQUENCE</scope>
    <source>
        <strain evidence="7">CBS 560.94</strain>
    </source>
</reference>
<dbReference type="InterPro" id="IPR004776">
    <property type="entry name" value="Mem_transp_PIN-like"/>
</dbReference>
<evidence type="ECO:0000256" key="3">
    <source>
        <dbReference type="ARBA" id="ARBA00022989"/>
    </source>
</evidence>
<evidence type="ECO:0000313" key="7">
    <source>
        <dbReference type="EMBL" id="KAK3355293.1"/>
    </source>
</evidence>
<proteinExistence type="predicted"/>
<keyword evidence="4 6" id="KW-0472">Membrane</keyword>
<evidence type="ECO:0000256" key="6">
    <source>
        <dbReference type="SAM" id="Phobius"/>
    </source>
</evidence>
<protein>
    <submittedName>
        <fullName evidence="7">Membrane transport protein-domain-containing protein</fullName>
    </submittedName>
</protein>
<organism evidence="7 8">
    <name type="scientific">Neurospora tetraspora</name>
    <dbReference type="NCBI Taxonomy" id="94610"/>
    <lineage>
        <taxon>Eukaryota</taxon>
        <taxon>Fungi</taxon>
        <taxon>Dikarya</taxon>
        <taxon>Ascomycota</taxon>
        <taxon>Pezizomycotina</taxon>
        <taxon>Sordariomycetes</taxon>
        <taxon>Sordariomycetidae</taxon>
        <taxon>Sordariales</taxon>
        <taxon>Sordariaceae</taxon>
        <taxon>Neurospora</taxon>
    </lineage>
</organism>
<gene>
    <name evidence="7" type="ORF">B0H65DRAFT_416705</name>
</gene>
<dbReference type="PANTHER" id="PTHR31794:SF2">
    <property type="entry name" value="AUXIN EFFLUX TRANSPORTER FAMILY PROTEIN (EUROFUNG)"/>
    <property type="match status" value="1"/>
</dbReference>
<keyword evidence="2 6" id="KW-0812">Transmembrane</keyword>
<feature type="transmembrane region" description="Helical" evidence="6">
    <location>
        <begin position="131"/>
        <end position="151"/>
    </location>
</feature>
<comment type="subcellular location">
    <subcellularLocation>
        <location evidence="1">Membrane</location>
        <topology evidence="1">Multi-pass membrane protein</topology>
    </subcellularLocation>
</comment>
<dbReference type="Proteomes" id="UP001278500">
    <property type="component" value="Unassembled WGS sequence"/>
</dbReference>
<dbReference type="GO" id="GO:0055085">
    <property type="term" value="P:transmembrane transport"/>
    <property type="evidence" value="ECO:0007669"/>
    <property type="project" value="InterPro"/>
</dbReference>
<feature type="transmembrane region" description="Helical" evidence="6">
    <location>
        <begin position="461"/>
        <end position="482"/>
    </location>
</feature>
<evidence type="ECO:0000313" key="8">
    <source>
        <dbReference type="Proteomes" id="UP001278500"/>
    </source>
</evidence>
<feature type="transmembrane region" description="Helical" evidence="6">
    <location>
        <begin position="502"/>
        <end position="526"/>
    </location>
</feature>
<evidence type="ECO:0000256" key="4">
    <source>
        <dbReference type="ARBA" id="ARBA00023136"/>
    </source>
</evidence>
<evidence type="ECO:0000256" key="2">
    <source>
        <dbReference type="ARBA" id="ARBA00022692"/>
    </source>
</evidence>
<feature type="transmembrane region" description="Helical" evidence="6">
    <location>
        <begin position="577"/>
        <end position="596"/>
    </location>
</feature>
<feature type="transmembrane region" description="Helical" evidence="6">
    <location>
        <begin position="538"/>
        <end position="556"/>
    </location>
</feature>
<dbReference type="PANTHER" id="PTHR31794">
    <property type="entry name" value="AUXIN EFFLUX TRANSPORTER FAMILY PROTEIN (EUROFUNG)"/>
    <property type="match status" value="1"/>
</dbReference>
<dbReference type="GO" id="GO:0016020">
    <property type="term" value="C:membrane"/>
    <property type="evidence" value="ECO:0007669"/>
    <property type="project" value="UniProtKB-SubCell"/>
</dbReference>
<feature type="transmembrane region" description="Helical" evidence="6">
    <location>
        <begin position="423"/>
        <end position="441"/>
    </location>
</feature>
<reference evidence="7" key="2">
    <citation type="submission" date="2023-06" db="EMBL/GenBank/DDBJ databases">
        <authorList>
            <consortium name="Lawrence Berkeley National Laboratory"/>
            <person name="Haridas S."/>
            <person name="Hensen N."/>
            <person name="Bonometti L."/>
            <person name="Westerberg I."/>
            <person name="Brannstrom I.O."/>
            <person name="Guillou S."/>
            <person name="Cros-Aarteil S."/>
            <person name="Calhoun S."/>
            <person name="Kuo A."/>
            <person name="Mondo S."/>
            <person name="Pangilinan J."/>
            <person name="Riley R."/>
            <person name="Labutti K."/>
            <person name="Andreopoulos B."/>
            <person name="Lipzen A."/>
            <person name="Chen C."/>
            <person name="Yanf M."/>
            <person name="Daum C."/>
            <person name="Ng V."/>
            <person name="Clum A."/>
            <person name="Steindorff A."/>
            <person name="Ohm R."/>
            <person name="Martin F."/>
            <person name="Silar P."/>
            <person name="Natvig D."/>
            <person name="Lalanne C."/>
            <person name="Gautier V."/>
            <person name="Ament-Velasquez S.L."/>
            <person name="Kruys A."/>
            <person name="Hutchinson M.I."/>
            <person name="Powell A.J."/>
            <person name="Barry K."/>
            <person name="Miller A.N."/>
            <person name="Grigoriev I.V."/>
            <person name="Debuchy R."/>
            <person name="Gladieux P."/>
            <person name="Thoren M.H."/>
            <person name="Johannesson H."/>
        </authorList>
    </citation>
    <scope>NUCLEOTIDE SEQUENCE</scope>
    <source>
        <strain evidence="7">CBS 560.94</strain>
    </source>
</reference>
<evidence type="ECO:0000256" key="5">
    <source>
        <dbReference type="SAM" id="MobiDB-lite"/>
    </source>
</evidence>
<comment type="caution">
    <text evidence="7">The sequence shown here is derived from an EMBL/GenBank/DDBJ whole genome shotgun (WGS) entry which is preliminary data.</text>
</comment>
<feature type="transmembrane region" description="Helical" evidence="6">
    <location>
        <begin position="51"/>
        <end position="73"/>
    </location>
</feature>
<dbReference type="GO" id="GO:0005783">
    <property type="term" value="C:endoplasmic reticulum"/>
    <property type="evidence" value="ECO:0007669"/>
    <property type="project" value="TreeGrafter"/>
</dbReference>
<accession>A0AAE0JQ50</accession>
<feature type="region of interest" description="Disordered" evidence="5">
    <location>
        <begin position="285"/>
        <end position="360"/>
    </location>
</feature>
<dbReference type="EMBL" id="JAUEPP010000001">
    <property type="protein sequence ID" value="KAK3355293.1"/>
    <property type="molecule type" value="Genomic_DNA"/>
</dbReference>
<sequence>MGLLSIRSPTSLRTAVTAAGDSLNDLSISTTAPFTVFAPGEHDSHPSLPHIVLLVFGAVLEVVCVSLPGYIIARLGHFDAEKQKFLANLNVMLFTPCLSDFSCQTVSRGPLANVGGTVFTKLASQLNADKLIELGVIPIIFVIQTFVSYMVSVGVAKCFGFNKRASNFVTAMGVFGNSNSLPISLVISLSQTLKGLHWDRIPGDNDDEVAARGILYLMIFQQLGQLVRWSWGYHVLLAPKSKYEEYNNETIEEGQYRDEPYEGEEAAQLIQGLDSTHEVGEERCAHGYRSPTPQSDNSEVYEPAGRTPVAGSSRTSPSDFGDDDSDKDTIRKVGNDSNALSDRDDRLNGMMSFPRISNADKREVPEGFPARVKASTKNAAASVWASLTGVAHTVFSALPAPLQTVLTKVYRGLARFGAGLWEFMNPPLWAMLFAVIVASIPDLQELFFKDDTFVKTSITSAINSSAGVAVPLILVVLGANLARNTQKRDEVDAEEKQIGTKLLVASLISRMLLPTLIMAPILAIFAKYVPVSILDDPIFVIVCFLLTGAPSALQLAQICQINNVYEVVMGKILFQSYVIWILPSTLMLVMCALEVVEWAA</sequence>
<keyword evidence="8" id="KW-1185">Reference proteome</keyword>
<dbReference type="GeneID" id="87861203"/>